<name>A0A0N4XUT9_NIPBR</name>
<dbReference type="EMBL" id="UYSL01019804">
    <property type="protein sequence ID" value="VDL70089.1"/>
    <property type="molecule type" value="Genomic_DNA"/>
</dbReference>
<dbReference type="WBParaSite" id="NBR_0000649901-mRNA-1">
    <property type="protein sequence ID" value="NBR_0000649901-mRNA-1"/>
    <property type="gene ID" value="NBR_0000649901"/>
</dbReference>
<accession>A0A0N4XUT9</accession>
<evidence type="ECO:0000313" key="4">
    <source>
        <dbReference type="WBParaSite" id="NBR_0000649901-mRNA-1"/>
    </source>
</evidence>
<dbReference type="STRING" id="27835.A0A0N4XUT9"/>
<evidence type="ECO:0000256" key="1">
    <source>
        <dbReference type="SAM" id="MobiDB-lite"/>
    </source>
</evidence>
<dbReference type="AlphaFoldDB" id="A0A0N4XUT9"/>
<reference evidence="4" key="1">
    <citation type="submission" date="2017-02" db="UniProtKB">
        <authorList>
            <consortium name="WormBaseParasite"/>
        </authorList>
    </citation>
    <scope>IDENTIFICATION</scope>
</reference>
<reference evidence="2 3" key="2">
    <citation type="submission" date="2018-11" db="EMBL/GenBank/DDBJ databases">
        <authorList>
            <consortium name="Pathogen Informatics"/>
        </authorList>
    </citation>
    <scope>NUCLEOTIDE SEQUENCE [LARGE SCALE GENOMIC DNA]</scope>
</reference>
<feature type="region of interest" description="Disordered" evidence="1">
    <location>
        <begin position="42"/>
        <end position="64"/>
    </location>
</feature>
<organism evidence="4">
    <name type="scientific">Nippostrongylus brasiliensis</name>
    <name type="common">Rat hookworm</name>
    <dbReference type="NCBI Taxonomy" id="27835"/>
    <lineage>
        <taxon>Eukaryota</taxon>
        <taxon>Metazoa</taxon>
        <taxon>Ecdysozoa</taxon>
        <taxon>Nematoda</taxon>
        <taxon>Chromadorea</taxon>
        <taxon>Rhabditida</taxon>
        <taxon>Rhabditina</taxon>
        <taxon>Rhabditomorpha</taxon>
        <taxon>Strongyloidea</taxon>
        <taxon>Heligmosomidae</taxon>
        <taxon>Nippostrongylus</taxon>
    </lineage>
</organism>
<sequence>MTDRSRRQAYKFMIHLLISLGAESQDDIMYNHVESGPLIVSDVSSSEAHEEEPSTSTAQVAGSPLEEIAPSTSAAELAKDANDKEQESTFGYTQAKIKRRYGHLNGEVMLVSCERVPEAGLGISLAGNRDREKNTTFVLSAKVQCPLTVRAGDELLECTKYLYYTDLTMWVIRGRNSQNKRQDRHEHAKQPL</sequence>
<protein>
    <submittedName>
        <fullName evidence="4">PDZ domain-containing protein</fullName>
    </submittedName>
</protein>
<evidence type="ECO:0000313" key="3">
    <source>
        <dbReference type="Proteomes" id="UP000271162"/>
    </source>
</evidence>
<dbReference type="Gene3D" id="2.30.42.10">
    <property type="match status" value="1"/>
</dbReference>
<evidence type="ECO:0000313" key="2">
    <source>
        <dbReference type="EMBL" id="VDL70089.1"/>
    </source>
</evidence>
<dbReference type="InterPro" id="IPR036034">
    <property type="entry name" value="PDZ_sf"/>
</dbReference>
<gene>
    <name evidence="2" type="ORF">NBR_LOCUS6500</name>
</gene>
<proteinExistence type="predicted"/>
<keyword evidence="3" id="KW-1185">Reference proteome</keyword>
<dbReference type="Proteomes" id="UP000271162">
    <property type="component" value="Unassembled WGS sequence"/>
</dbReference>